<gene>
    <name evidence="1" type="ORF">UR35_C0009G0008</name>
</gene>
<evidence type="ECO:0000313" key="1">
    <source>
        <dbReference type="EMBL" id="KKP44297.1"/>
    </source>
</evidence>
<evidence type="ECO:0000313" key="2">
    <source>
        <dbReference type="Proteomes" id="UP000034778"/>
    </source>
</evidence>
<organism evidence="1 2">
    <name type="scientific">Candidatus Woesebacteria bacterium GW2011_GWB1_33_22</name>
    <dbReference type="NCBI Taxonomy" id="1618566"/>
    <lineage>
        <taxon>Bacteria</taxon>
        <taxon>Candidatus Woeseibacteriota</taxon>
    </lineage>
</organism>
<sequence length="52" mass="5890">MFVNKSVLDTFFLVIVGGIITATPNHPADKFTNKSESKLFQTWRKKTETSSK</sequence>
<dbReference type="Proteomes" id="UP000034778">
    <property type="component" value="Unassembled WGS sequence"/>
</dbReference>
<accession>A0A0G0CLK2</accession>
<comment type="caution">
    <text evidence="1">The sequence shown here is derived from an EMBL/GenBank/DDBJ whole genome shotgun (WGS) entry which is preliminary data.</text>
</comment>
<reference evidence="1 2" key="1">
    <citation type="journal article" date="2015" name="Nature">
        <title>rRNA introns, odd ribosomes, and small enigmatic genomes across a large radiation of phyla.</title>
        <authorList>
            <person name="Brown C.T."/>
            <person name="Hug L.A."/>
            <person name="Thomas B.C."/>
            <person name="Sharon I."/>
            <person name="Castelle C.J."/>
            <person name="Singh A."/>
            <person name="Wilkins M.J."/>
            <person name="Williams K.H."/>
            <person name="Banfield J.F."/>
        </authorList>
    </citation>
    <scope>NUCLEOTIDE SEQUENCE [LARGE SCALE GENOMIC DNA]</scope>
</reference>
<protein>
    <submittedName>
        <fullName evidence="1">Uncharacterized protein</fullName>
    </submittedName>
</protein>
<name>A0A0G0CLK2_9BACT</name>
<proteinExistence type="predicted"/>
<dbReference type="STRING" id="1618566.UR35_C0009G0008"/>
<dbReference type="EMBL" id="LBOW01000009">
    <property type="protein sequence ID" value="KKP44297.1"/>
    <property type="molecule type" value="Genomic_DNA"/>
</dbReference>
<dbReference type="AlphaFoldDB" id="A0A0G0CLK2"/>